<feature type="domain" description="Beta-lactamase-related" evidence="2">
    <location>
        <begin position="44"/>
        <end position="337"/>
    </location>
</feature>
<dbReference type="EMBL" id="LFND01000002">
    <property type="protein sequence ID" value="KMQ65411.1"/>
    <property type="molecule type" value="Genomic_DNA"/>
</dbReference>
<dbReference type="InterPro" id="IPR050491">
    <property type="entry name" value="AmpC-like"/>
</dbReference>
<accession>A0A0J7IHE1</accession>
<dbReference type="Pfam" id="PF00144">
    <property type="entry name" value="Beta-lactamase"/>
    <property type="match status" value="1"/>
</dbReference>
<dbReference type="PANTHER" id="PTHR46825:SF9">
    <property type="entry name" value="BETA-LACTAMASE-RELATED DOMAIN-CONTAINING PROTEIN"/>
    <property type="match status" value="1"/>
</dbReference>
<dbReference type="STRING" id="558151.ACM46_05810"/>
<keyword evidence="1" id="KW-0732">Signal</keyword>
<dbReference type="SUPFAM" id="SSF56601">
    <property type="entry name" value="beta-lactamase/transpeptidase-like"/>
    <property type="match status" value="1"/>
</dbReference>
<dbReference type="AlphaFoldDB" id="A0A0J7IHE1"/>
<proteinExistence type="predicted"/>
<name>A0A0J7IHE1_9FLAO</name>
<dbReference type="RefSeq" id="WP_241485970.1">
    <property type="nucleotide sequence ID" value="NZ_LFND01000002.1"/>
</dbReference>
<protein>
    <submittedName>
        <fullName evidence="3">D-Ala-D-Ala carboxypeptidase</fullName>
    </submittedName>
</protein>
<evidence type="ECO:0000313" key="4">
    <source>
        <dbReference type="Proteomes" id="UP000036261"/>
    </source>
</evidence>
<sequence length="440" mass="49735">MILKKLFFVAAAGISCTAFSQSVNKQKLMDYLDSLSVHHKVMGSFAMTENDQPTFQKVIGFSDASKQQKANINTQYRIGSISKTFTAVLVMKAVEEKKLALDAKLSTWYPEIENADKITIENLLQHRSGIHNLTDEEEYWTYNTKPQTEQSLLTIIKKYKSDFSPETKYEYSNSNYILLAFILEKVYKKTYAELLQRKITEPLKLKLTKVGGKIDPSQNQALSYTYSNGSYQPWQETDMSVPTGAGNIISTPAELLKFIIALENGKLVSKESLARMKNFKDGYGYGIAQVPFEKYSGYGHNGGIDQFLSVLYYFPELKTAVSFMTNQSDYNNNDISIKMLQTSIGKDFKMPNFREVSVAAEILKKYEGLYKAEGFPLDIKIFLEDGKLKGQATGQGTFPLEAVSESEFKFEMAGINMKFNAEKGTMDFSQGANKFTFKKQ</sequence>
<keyword evidence="3" id="KW-0645">Protease</keyword>
<reference evidence="3 4" key="1">
    <citation type="journal article" date="2013" name="Int. J. Syst. Evol. Microbiol.">
        <title>Chryseobacterium angstadtii sp. nov., isolated from a newt tank.</title>
        <authorList>
            <person name="Kirk K.E."/>
            <person name="Hoffman J.A."/>
            <person name="Smith K.A."/>
            <person name="Strahan B.L."/>
            <person name="Failor K.C."/>
            <person name="Krebs J.E."/>
            <person name="Gale A.N."/>
            <person name="Do T.D."/>
            <person name="Sontag T.C."/>
            <person name="Batties A.M."/>
            <person name="Mistiszyn K."/>
            <person name="Newman J.D."/>
        </authorList>
    </citation>
    <scope>NUCLEOTIDE SEQUENCE [LARGE SCALE GENOMIC DNA]</scope>
    <source>
        <strain evidence="3 4">KM</strain>
    </source>
</reference>
<dbReference type="PANTHER" id="PTHR46825">
    <property type="entry name" value="D-ALANYL-D-ALANINE-CARBOXYPEPTIDASE/ENDOPEPTIDASE AMPH"/>
    <property type="match status" value="1"/>
</dbReference>
<dbReference type="PATRIC" id="fig|558151.6.peg.1216"/>
<keyword evidence="3" id="KW-0378">Hydrolase</keyword>
<dbReference type="Proteomes" id="UP000036261">
    <property type="component" value="Unassembled WGS sequence"/>
</dbReference>
<comment type="caution">
    <text evidence="3">The sequence shown here is derived from an EMBL/GenBank/DDBJ whole genome shotgun (WGS) entry which is preliminary data.</text>
</comment>
<gene>
    <name evidence="3" type="ORF">ACM46_05810</name>
</gene>
<dbReference type="Gene3D" id="3.40.710.10">
    <property type="entry name" value="DD-peptidase/beta-lactamase superfamily"/>
    <property type="match status" value="1"/>
</dbReference>
<evidence type="ECO:0000259" key="2">
    <source>
        <dbReference type="Pfam" id="PF00144"/>
    </source>
</evidence>
<dbReference type="GO" id="GO:0004180">
    <property type="term" value="F:carboxypeptidase activity"/>
    <property type="evidence" value="ECO:0007669"/>
    <property type="project" value="UniProtKB-KW"/>
</dbReference>
<feature type="signal peptide" evidence="1">
    <location>
        <begin position="1"/>
        <end position="20"/>
    </location>
</feature>
<evidence type="ECO:0000313" key="3">
    <source>
        <dbReference type="EMBL" id="KMQ65411.1"/>
    </source>
</evidence>
<evidence type="ECO:0000256" key="1">
    <source>
        <dbReference type="SAM" id="SignalP"/>
    </source>
</evidence>
<organism evidence="3 4">
    <name type="scientific">Chryseobacterium angstadtii</name>
    <dbReference type="NCBI Taxonomy" id="558151"/>
    <lineage>
        <taxon>Bacteria</taxon>
        <taxon>Pseudomonadati</taxon>
        <taxon>Bacteroidota</taxon>
        <taxon>Flavobacteriia</taxon>
        <taxon>Flavobacteriales</taxon>
        <taxon>Weeksellaceae</taxon>
        <taxon>Chryseobacterium group</taxon>
        <taxon>Chryseobacterium</taxon>
    </lineage>
</organism>
<feature type="chain" id="PRO_5005289016" evidence="1">
    <location>
        <begin position="21"/>
        <end position="440"/>
    </location>
</feature>
<keyword evidence="4" id="KW-1185">Reference proteome</keyword>
<dbReference type="InterPro" id="IPR012338">
    <property type="entry name" value="Beta-lactam/transpept-like"/>
</dbReference>
<keyword evidence="3" id="KW-0121">Carboxypeptidase</keyword>
<dbReference type="InterPro" id="IPR001466">
    <property type="entry name" value="Beta-lactam-related"/>
</dbReference>
<dbReference type="PROSITE" id="PS51257">
    <property type="entry name" value="PROKAR_LIPOPROTEIN"/>
    <property type="match status" value="1"/>
</dbReference>